<evidence type="ECO:0000313" key="2">
    <source>
        <dbReference type="EMBL" id="KAJ0986026.1"/>
    </source>
</evidence>
<feature type="region of interest" description="Disordered" evidence="1">
    <location>
        <begin position="62"/>
        <end position="115"/>
    </location>
</feature>
<feature type="region of interest" description="Disordered" evidence="1">
    <location>
        <begin position="457"/>
        <end position="491"/>
    </location>
</feature>
<feature type="region of interest" description="Disordered" evidence="1">
    <location>
        <begin position="352"/>
        <end position="421"/>
    </location>
</feature>
<feature type="compositionally biased region" description="Polar residues" evidence="1">
    <location>
        <begin position="359"/>
        <end position="374"/>
    </location>
</feature>
<feature type="compositionally biased region" description="Acidic residues" evidence="1">
    <location>
        <begin position="258"/>
        <end position="271"/>
    </location>
</feature>
<feature type="compositionally biased region" description="Low complexity" evidence="1">
    <location>
        <begin position="100"/>
        <end position="111"/>
    </location>
</feature>
<feature type="compositionally biased region" description="Basic and acidic residues" evidence="1">
    <location>
        <begin position="409"/>
        <end position="421"/>
    </location>
</feature>
<feature type="region of interest" description="Disordered" evidence="1">
    <location>
        <begin position="302"/>
        <end position="328"/>
    </location>
</feature>
<dbReference type="Proteomes" id="UP001085076">
    <property type="component" value="Miscellaneous, Linkage group lg01"/>
</dbReference>
<reference evidence="2" key="1">
    <citation type="submission" date="2021-03" db="EMBL/GenBank/DDBJ databases">
        <authorList>
            <person name="Li Z."/>
            <person name="Yang C."/>
        </authorList>
    </citation>
    <scope>NUCLEOTIDE SEQUENCE</scope>
    <source>
        <strain evidence="2">Dzin_1.0</strain>
        <tissue evidence="2">Leaf</tissue>
    </source>
</reference>
<evidence type="ECO:0000313" key="3">
    <source>
        <dbReference type="Proteomes" id="UP001085076"/>
    </source>
</evidence>
<dbReference type="PANTHER" id="PTHR33671">
    <property type="entry name" value="N-METHYLTRANSFERASE, PUTATIVE (DUF688)-RELATED"/>
    <property type="match status" value="1"/>
</dbReference>
<dbReference type="OrthoDB" id="677721at2759"/>
<evidence type="ECO:0000256" key="1">
    <source>
        <dbReference type="SAM" id="MobiDB-lite"/>
    </source>
</evidence>
<accession>A0A9D5HRQ3</accession>
<feature type="compositionally biased region" description="Basic and acidic residues" evidence="1">
    <location>
        <begin position="124"/>
        <end position="134"/>
    </location>
</feature>
<feature type="region of interest" description="Disordered" evidence="1">
    <location>
        <begin position="556"/>
        <end position="628"/>
    </location>
</feature>
<dbReference type="InterPro" id="IPR007789">
    <property type="entry name" value="DUF688"/>
</dbReference>
<comment type="caution">
    <text evidence="2">The sequence shown here is derived from an EMBL/GenBank/DDBJ whole genome shotgun (WGS) entry which is preliminary data.</text>
</comment>
<feature type="region of interest" description="Disordered" evidence="1">
    <location>
        <begin position="205"/>
        <end position="239"/>
    </location>
</feature>
<organism evidence="2 3">
    <name type="scientific">Dioscorea zingiberensis</name>
    <dbReference type="NCBI Taxonomy" id="325984"/>
    <lineage>
        <taxon>Eukaryota</taxon>
        <taxon>Viridiplantae</taxon>
        <taxon>Streptophyta</taxon>
        <taxon>Embryophyta</taxon>
        <taxon>Tracheophyta</taxon>
        <taxon>Spermatophyta</taxon>
        <taxon>Magnoliopsida</taxon>
        <taxon>Liliopsida</taxon>
        <taxon>Dioscoreales</taxon>
        <taxon>Dioscoreaceae</taxon>
        <taxon>Dioscorea</taxon>
    </lineage>
</organism>
<proteinExistence type="predicted"/>
<dbReference type="EMBL" id="JAGGNH010000001">
    <property type="protein sequence ID" value="KAJ0986026.1"/>
    <property type="molecule type" value="Genomic_DNA"/>
</dbReference>
<feature type="compositionally biased region" description="Low complexity" evidence="1">
    <location>
        <begin position="10"/>
        <end position="28"/>
    </location>
</feature>
<gene>
    <name evidence="2" type="ORF">J5N97_004382</name>
</gene>
<keyword evidence="3" id="KW-1185">Reference proteome</keyword>
<feature type="compositionally biased region" description="Basic and acidic residues" evidence="1">
    <location>
        <begin position="89"/>
        <end position="99"/>
    </location>
</feature>
<feature type="region of interest" description="Disordered" evidence="1">
    <location>
        <begin position="124"/>
        <end position="143"/>
    </location>
</feature>
<dbReference type="AlphaFoldDB" id="A0A9D5HRQ3"/>
<dbReference type="Pfam" id="PF05097">
    <property type="entry name" value="DUF688"/>
    <property type="match status" value="1"/>
</dbReference>
<name>A0A9D5HRQ3_9LILI</name>
<sequence length="648" mass="70734">MEDKRLDFDAPLLSVRRSSSPAPPAAGVSRRETGKRASLPFYKADLKSGPVCKPGIVPFVWEQTPGRPKDGPAAVSVRTRPKPPPGRILQEKVENDPRSSETVASESSASVGDVVGKEVKVEKEEKEVVEKRPVQTEPCGVEEDDAFSDALDTLSRTESFFMNCSVSGLTGGAEAAASSSGGFSTDPQVRDFMMGRFLPAAQAMASSSPQCVSRKPREPSRMIGRAENGESRRPLPLPAQQRPNYALHYAHEQRGDSLGEEDDDEQEEDYGGDLSSKACGLLPKLCMKGSFFLLNPVPGMKAHGRLPPPRSRRVNGQQNRSIGNAPFGQAGDEYSWEAVYKHKLGHGNRFQLEDESRLTSESNQLTNWSDSPDGSSPYRRSGGDGISPYRNEAPPSPFHEGKGFLGVPGRERKSSKDISVESFEKDGEHYWEMTPRDGSAGSMSPAMEKTLYVDSVNMPETPHSKSSSVGTSADMRGIVTSNDKGSEVGAGNRRLDEILPLESFSSDELQSKIAESAEMQFPVCIEKPDHLDLSQDKGIESNEKVDVPLPLEAEVREKNNGHPLQSLLPPPLPKSPSESWLLRTLPSVSSKNPPPRSLLGIQVQPRKQPVRGSSTDVKTENKAKSLKQNRQIRFAEVLTKPLSPQSEI</sequence>
<feature type="region of interest" description="Disordered" evidence="1">
    <location>
        <begin position="1"/>
        <end position="36"/>
    </location>
</feature>
<dbReference type="PANTHER" id="PTHR33671:SF2">
    <property type="entry name" value="N-METHYLTRANSFERASE, PUTATIVE (DUF688)-RELATED"/>
    <property type="match status" value="1"/>
</dbReference>
<feature type="region of interest" description="Disordered" evidence="1">
    <location>
        <begin position="254"/>
        <end position="273"/>
    </location>
</feature>
<protein>
    <submittedName>
        <fullName evidence="2">Uncharacterized protein</fullName>
    </submittedName>
</protein>
<reference evidence="2" key="2">
    <citation type="journal article" date="2022" name="Hortic Res">
        <title>The genome of Dioscorea zingiberensis sheds light on the biosynthesis, origin and evolution of the medicinally important diosgenin saponins.</title>
        <authorList>
            <person name="Li Y."/>
            <person name="Tan C."/>
            <person name="Li Z."/>
            <person name="Guo J."/>
            <person name="Li S."/>
            <person name="Chen X."/>
            <person name="Wang C."/>
            <person name="Dai X."/>
            <person name="Yang H."/>
            <person name="Song W."/>
            <person name="Hou L."/>
            <person name="Xu J."/>
            <person name="Tong Z."/>
            <person name="Xu A."/>
            <person name="Yuan X."/>
            <person name="Wang W."/>
            <person name="Yang Q."/>
            <person name="Chen L."/>
            <person name="Sun Z."/>
            <person name="Wang K."/>
            <person name="Pan B."/>
            <person name="Chen J."/>
            <person name="Bao Y."/>
            <person name="Liu F."/>
            <person name="Qi X."/>
            <person name="Gang D.R."/>
            <person name="Wen J."/>
            <person name="Li J."/>
        </authorList>
    </citation>
    <scope>NUCLEOTIDE SEQUENCE</scope>
    <source>
        <strain evidence="2">Dzin_1.0</strain>
    </source>
</reference>